<dbReference type="AlphaFoldDB" id="Q11N71"/>
<geneLocation type="plasmid" evidence="2">
    <name>1</name>
</geneLocation>
<feature type="region of interest" description="Disordered" evidence="1">
    <location>
        <begin position="50"/>
        <end position="76"/>
    </location>
</feature>
<proteinExistence type="predicted"/>
<name>Q11N71_CHESB</name>
<protein>
    <submittedName>
        <fullName evidence="2">Uncharacterized protein</fullName>
    </submittedName>
</protein>
<reference evidence="2" key="1">
    <citation type="submission" date="2006-06" db="EMBL/GenBank/DDBJ databases">
        <title>Complete sequence of Plasmid 1 of Chelativorans sp. BNC1.</title>
        <authorList>
            <consortium name="US DOE Joint Genome Institute"/>
            <person name="Copeland A."/>
            <person name="Lucas S."/>
            <person name="Lapidus A."/>
            <person name="Barry K."/>
            <person name="Detter J.C."/>
            <person name="Glavina del Rio T."/>
            <person name="Hammon N."/>
            <person name="Israni S."/>
            <person name="Dalin E."/>
            <person name="Tice H."/>
            <person name="Pitluck S."/>
            <person name="Chertkov O."/>
            <person name="Brettin T."/>
            <person name="Bruce D."/>
            <person name="Han C."/>
            <person name="Tapia R."/>
            <person name="Gilna P."/>
            <person name="Schmutz J."/>
            <person name="Larimer F."/>
            <person name="Land M."/>
            <person name="Hauser L."/>
            <person name="Kyrpides N."/>
            <person name="Mikhailova N."/>
            <person name="Richardson P."/>
        </authorList>
    </citation>
    <scope>NUCLEOTIDE SEQUENCE</scope>
    <source>
        <strain evidence="2">BNC1</strain>
        <plasmid evidence="2">1</plasmid>
    </source>
</reference>
<dbReference type="OrthoDB" id="8454019at2"/>
<dbReference type="HOGENOM" id="CLU_1923825_0_0_5"/>
<evidence type="ECO:0000313" key="2">
    <source>
        <dbReference type="EMBL" id="ABG61137.1"/>
    </source>
</evidence>
<dbReference type="KEGG" id="mes:Meso_4153"/>
<organism evidence="2">
    <name type="scientific">Chelativorans sp. (strain BNC1)</name>
    <dbReference type="NCBI Taxonomy" id="266779"/>
    <lineage>
        <taxon>Bacteria</taxon>
        <taxon>Pseudomonadati</taxon>
        <taxon>Pseudomonadota</taxon>
        <taxon>Alphaproteobacteria</taxon>
        <taxon>Hyphomicrobiales</taxon>
        <taxon>Phyllobacteriaceae</taxon>
        <taxon>Chelativorans</taxon>
    </lineage>
</organism>
<keyword evidence="2" id="KW-0614">Plasmid</keyword>
<dbReference type="EMBL" id="CP000389">
    <property type="protein sequence ID" value="ABG61137.1"/>
    <property type="molecule type" value="Genomic_DNA"/>
</dbReference>
<gene>
    <name evidence="2" type="ordered locus">Meso_4153</name>
</gene>
<accession>Q11N71</accession>
<sequence length="131" mass="15045">MRRQVRPFVVEVKKKRGDQARKRSIWGGLDLSVVAAETVASIAEMKPQQRQVEAIERPSTSGNSIVSIPAMTMPQIDQDVGTRDLELERADEPPGGEERQIVVWKRRGRVEALPRGQKWKRRLPKVLRRRK</sequence>
<evidence type="ECO:0000256" key="1">
    <source>
        <dbReference type="SAM" id="MobiDB-lite"/>
    </source>
</evidence>